<dbReference type="EMBL" id="MU002156">
    <property type="protein sequence ID" value="KAF2789185.1"/>
    <property type="molecule type" value="Genomic_DNA"/>
</dbReference>
<protein>
    <submittedName>
        <fullName evidence="2">Uncharacterized protein</fullName>
    </submittedName>
</protein>
<feature type="signal peptide" evidence="1">
    <location>
        <begin position="1"/>
        <end position="20"/>
    </location>
</feature>
<sequence length="118" mass="12376">MTKLILALLTASVSVASVSAAALPDANPAPTPFAIPSDVEIVDLRSDAEKAMSPIKRGLVKRVNGGVYVCKAINFDASQGCALLVLGFNQDTSLVNTEWNNAISSAGADPNNDCFFYE</sequence>
<feature type="chain" id="PRO_5025357753" evidence="1">
    <location>
        <begin position="21"/>
        <end position="118"/>
    </location>
</feature>
<gene>
    <name evidence="2" type="ORF">K505DRAFT_341479</name>
</gene>
<organism evidence="2 3">
    <name type="scientific">Melanomma pulvis-pyrius CBS 109.77</name>
    <dbReference type="NCBI Taxonomy" id="1314802"/>
    <lineage>
        <taxon>Eukaryota</taxon>
        <taxon>Fungi</taxon>
        <taxon>Dikarya</taxon>
        <taxon>Ascomycota</taxon>
        <taxon>Pezizomycotina</taxon>
        <taxon>Dothideomycetes</taxon>
        <taxon>Pleosporomycetidae</taxon>
        <taxon>Pleosporales</taxon>
        <taxon>Melanommataceae</taxon>
        <taxon>Melanomma</taxon>
    </lineage>
</organism>
<dbReference type="Proteomes" id="UP000799757">
    <property type="component" value="Unassembled WGS sequence"/>
</dbReference>
<dbReference type="OrthoDB" id="3914371at2759"/>
<keyword evidence="3" id="KW-1185">Reference proteome</keyword>
<name>A0A6A6WZ11_9PLEO</name>
<keyword evidence="1" id="KW-0732">Signal</keyword>
<reference evidence="2" key="1">
    <citation type="journal article" date="2020" name="Stud. Mycol.">
        <title>101 Dothideomycetes genomes: a test case for predicting lifestyles and emergence of pathogens.</title>
        <authorList>
            <person name="Haridas S."/>
            <person name="Albert R."/>
            <person name="Binder M."/>
            <person name="Bloem J."/>
            <person name="Labutti K."/>
            <person name="Salamov A."/>
            <person name="Andreopoulos B."/>
            <person name="Baker S."/>
            <person name="Barry K."/>
            <person name="Bills G."/>
            <person name="Bluhm B."/>
            <person name="Cannon C."/>
            <person name="Castanera R."/>
            <person name="Culley D."/>
            <person name="Daum C."/>
            <person name="Ezra D."/>
            <person name="Gonzalez J."/>
            <person name="Henrissat B."/>
            <person name="Kuo A."/>
            <person name="Liang C."/>
            <person name="Lipzen A."/>
            <person name="Lutzoni F."/>
            <person name="Magnuson J."/>
            <person name="Mondo S."/>
            <person name="Nolan M."/>
            <person name="Ohm R."/>
            <person name="Pangilinan J."/>
            <person name="Park H.-J."/>
            <person name="Ramirez L."/>
            <person name="Alfaro M."/>
            <person name="Sun H."/>
            <person name="Tritt A."/>
            <person name="Yoshinaga Y."/>
            <person name="Zwiers L.-H."/>
            <person name="Turgeon B."/>
            <person name="Goodwin S."/>
            <person name="Spatafora J."/>
            <person name="Crous P."/>
            <person name="Grigoriev I."/>
        </authorList>
    </citation>
    <scope>NUCLEOTIDE SEQUENCE</scope>
    <source>
        <strain evidence="2">CBS 109.77</strain>
    </source>
</reference>
<dbReference type="AlphaFoldDB" id="A0A6A6WZ11"/>
<evidence type="ECO:0000313" key="3">
    <source>
        <dbReference type="Proteomes" id="UP000799757"/>
    </source>
</evidence>
<evidence type="ECO:0000256" key="1">
    <source>
        <dbReference type="SAM" id="SignalP"/>
    </source>
</evidence>
<proteinExistence type="predicted"/>
<evidence type="ECO:0000313" key="2">
    <source>
        <dbReference type="EMBL" id="KAF2789185.1"/>
    </source>
</evidence>
<accession>A0A6A6WZ11</accession>